<feature type="compositionally biased region" description="Basic and acidic residues" evidence="2">
    <location>
        <begin position="1355"/>
        <end position="1365"/>
    </location>
</feature>
<comment type="caution">
    <text evidence="3">The sequence shown here is derived from an EMBL/GenBank/DDBJ whole genome shotgun (WGS) entry which is preliminary data.</text>
</comment>
<feature type="region of interest" description="Disordered" evidence="2">
    <location>
        <begin position="2372"/>
        <end position="2423"/>
    </location>
</feature>
<dbReference type="OrthoDB" id="437510at2759"/>
<feature type="region of interest" description="Disordered" evidence="2">
    <location>
        <begin position="2671"/>
        <end position="2690"/>
    </location>
</feature>
<feature type="region of interest" description="Disordered" evidence="2">
    <location>
        <begin position="2115"/>
        <end position="2143"/>
    </location>
</feature>
<evidence type="ECO:0000313" key="4">
    <source>
        <dbReference type="EMBL" id="CAL1168890.1"/>
    </source>
</evidence>
<feature type="region of interest" description="Disordered" evidence="2">
    <location>
        <begin position="2746"/>
        <end position="2786"/>
    </location>
</feature>
<reference evidence="4" key="2">
    <citation type="submission" date="2024-04" db="EMBL/GenBank/DDBJ databases">
        <authorList>
            <person name="Chen Y."/>
            <person name="Shah S."/>
            <person name="Dougan E. K."/>
            <person name="Thang M."/>
            <person name="Chan C."/>
        </authorList>
    </citation>
    <scope>NUCLEOTIDE SEQUENCE [LARGE SCALE GENOMIC DNA]</scope>
</reference>
<evidence type="ECO:0000256" key="2">
    <source>
        <dbReference type="SAM" id="MobiDB-lite"/>
    </source>
</evidence>
<feature type="region of interest" description="Disordered" evidence="2">
    <location>
        <begin position="944"/>
        <end position="995"/>
    </location>
</feature>
<feature type="region of interest" description="Disordered" evidence="2">
    <location>
        <begin position="687"/>
        <end position="715"/>
    </location>
</feature>
<feature type="compositionally biased region" description="Polar residues" evidence="2">
    <location>
        <begin position="2671"/>
        <end position="2689"/>
    </location>
</feature>
<feature type="compositionally biased region" description="Basic and acidic residues" evidence="2">
    <location>
        <begin position="2399"/>
        <end position="2408"/>
    </location>
</feature>
<dbReference type="EMBL" id="CAMXCT030006534">
    <property type="protein sequence ID" value="CAL4802827.1"/>
    <property type="molecule type" value="Genomic_DNA"/>
</dbReference>
<keyword evidence="6" id="KW-1185">Reference proteome</keyword>
<feature type="coiled-coil region" evidence="1">
    <location>
        <begin position="889"/>
        <end position="930"/>
    </location>
</feature>
<feature type="region of interest" description="Disordered" evidence="2">
    <location>
        <begin position="1318"/>
        <end position="1365"/>
    </location>
</feature>
<dbReference type="EMBL" id="CAMXCT010006534">
    <property type="protein sequence ID" value="CAI4015515.1"/>
    <property type="molecule type" value="Genomic_DNA"/>
</dbReference>
<evidence type="ECO:0000313" key="3">
    <source>
        <dbReference type="EMBL" id="CAI4015515.1"/>
    </source>
</evidence>
<evidence type="ECO:0000313" key="5">
    <source>
        <dbReference type="EMBL" id="CAL4802827.1"/>
    </source>
</evidence>
<reference evidence="3" key="1">
    <citation type="submission" date="2022-10" db="EMBL/GenBank/DDBJ databases">
        <authorList>
            <person name="Chen Y."/>
            <person name="Dougan E. K."/>
            <person name="Chan C."/>
            <person name="Rhodes N."/>
            <person name="Thang M."/>
        </authorList>
    </citation>
    <scope>NUCLEOTIDE SEQUENCE</scope>
</reference>
<protein>
    <submittedName>
        <fullName evidence="5">Thermostable beta-glucosidase B</fullName>
    </submittedName>
</protein>
<name>A0A9P1DSH1_9DINO</name>
<sequence length="2848" mass="314699">MALSDPVKAEAAAIIGSNEPVNLKMVLLNQLWLKHGLASHQVVPPGKLLVHPSNRGGAMLNGHDVLAKGEKLMSQGFRQDLLESSSVAFGLSSKVAKRQEQVEANRVLVEQFPQVLAPVQGDELYLTVGASHSTSFLKAKAMCGVSNESLKGILENGWKWLILSECLEENFPTLPLLYSAALNSSNSAQVAATELECLATISKYIQLGKTLEAAVAQTAMGEPQCKDYLDEIAHFAKLYTGGEQMPLATFLVAFSKQFGESALLGEEFMKLLTHYDFKVSGNLLPCFRVAVLAAQLTSSKIVDKISKLLVKSDFDRLKTKCKAELQDAEKLLANSWSLVEKAKHLEELKRLHVFGRLCIRVVLFICQKQKMGRESKTWKSLEDIRDQFASEMLCPPDISSQDSGDAPSPGAAGSQEAFQDLLQPDPVAVALLQNQHLEIGSNYQNPKVGSTIYQLMEVTLAGAKFEHVPLVGAADTLVVPLGDQLKDWRKSKKTMQILLADDIAEKQLVYKHPGIQESIQLHSTQDQDKDKVKVMVGKFGVNAHKMISEFDKVDDKTVLVPFWYVKPTMDEELVNMQLEKKQCGSLELPCYVNTKDLEPGDLLLCESEMLAKKRKKKEGESGINVVIPEDLLLTNAENQTFLKLRPSHHSITKLVCPDCKKKNLSLSAGPRLMNLVSLVHAQSLEKETMAEGQEEGAESLFGSEEQRPKKKQKKECGNLSEASVVVTLPDDFGSLTAMWPSSKHADVAILLEASNVQKCLEYLEADCSTCAEGAKRSYNKSISKVLTGTWKLADFMVNGTYPLKKVDQDLWMWYTKHGPKQPCWYVSDHYVEDGGSWSNLRCLARIADVNMSPSGDIFVPHQSQTAANWILTGASVFVPQMTYSLLQRYEAVLRQNQELKVENTNLKQENEKLKMQADQLQLELQHLEKKHGQDLLEPAPSSVCAEGKGMPLLQPPPPPRVPDLGPYGKGKPAEEGEQGKGKSSPSAQWIAGQSGAKAPTGWKNYMAYIQQDWQKAEQLELQDVEKLLAFKSAPALQESLLVALLKKIDCSTNLLASDYVSMLEAITKSSLEDTKKQWLQDKIMERAAEGGEGSKGSKIVKSPQSLVNVPAYLTEAEIQQLMTGEITKAPHLIVQRLRLLGLTSIKEDTKRYCVALLVQSMLWHGMQMPDGDYTYMLATQFTSLFQASKIQSKVAPLKVYPELPTDLGQDWLGKVYGEEKPSLKTLPQLPEIASQVCVRSTNSNLSKNSRTRLQGKQSSSAHGFPADFMQALRYLVHKPLAEPSASSAQGMKLTFFNQQASPKKALPSSVSALDIMKEKQQMGQASSPPKRALALTNEPGKNGKPLDQENVNQEKNNEESNDDCGKLLDVGEQKRRLQSWGSVPRMFEKKSSASSKLYVCQLHAEADMKSAFCFFSSNCGLVTFKPHAMALSDPVKAEAAAIIGSNEPVNLKMVLLNQLWLKHGLASHQVVPPGKLLVHPSNRGGAMLNGHDVLAKGEKLMSQGFRQDLLESSSVAFGLSSKVAKRQEQVEANRVLVEQFPQVLAPVQGDELYLTVGASHSTSFLKAKAMCGVSNESLKGILENGWKWLILSECLEENFPTLPLLYSAALNSSNSAQVAATELECLATISKYIQLGKTLEAAVAQTAMGEPQCKDYLDEIAHFAKLYTGGEQMPLATFLVAFSKQFGESALLGEEFMKLLTHYDFKVSGNLLPCFRVAVLAAQLTSSKIVDKISKLLVKSDFDRLKTKCKAELQDAEKLLANSWSLVEKAKHLEELKRLHVFGRLCIRVVLFICQKQKMGRESKTWKSLEDIRDQFASEMLCPPDISSQDSGDAPSPGAAGSQEAFQDLLQPDPVAVALLQNQHLEIGSNYQNPKVGSTIYQLMEVTLAGAKFEHVPLVGAADTLVVPLGDQLKDWRKSKKTMQILLADDIAEKQLVYKHPGIQESIQLHSTQDQDKDKVKVMVGKFGVNAPKMISEFDKVDDKTVLVPFWYVKPTMDEELVNMQLEKKQCGSLELPCYVNTKDLEPGDLLLCESEMLAKKRKKKEGESGINVVIPEDLLLTNAENQTFLKLRPSHHSITKLVCPDCKKKNLSLSAGPRLMNLVSLVHAQSLEKETMAEGQEEGAESLFGSEEQRPKKKQKKECGNLSEASVVVTLPDDFGSLTAMWPSSKHADVAILLEASNVQKCLEYLEADCSTCAEGAKRSYNKSISKVLTGTWKLADFMVNGTYPLKKVDQDLWMWYTKHGPKQPCWYVSDHYVEDGGSWSNLRCLARIADVNMSPSGDIFIPHQSQTAANWILTGASVFVPQMTYSLLQRYEAVLRQNQELKVENTNLKQENEKLKMQADQLQLELQHLEKKHGQDLLEPAPSSVCAEGKGMPLLQPPPPPRVPDLGPYGKGKPAEEGEQGKGKSSPSAQWIAGQSGAKAPTGWKNYMAYIQQDWQKAEQLELQDVEKLLAFKSAPALQESLLVALLKKIDCSTNLLASDYVSMLEAITKSSLEDTKKQWLQDKIMERAAEGGEGSKGSKIVKSPQSLVNVPAYLTEAEIQQLMTGEITKAPHLIVQRLRLLGLTSIKEDTKRYCVALLVQSMLWHGMQMPDGDYTYMLATQFTSLFQASKIQSKVAPLKVYPELPTDLGQDWLGKVYGEEKPSLKTLPQLPEIASQVCVRSTNSNLSKNSRTRLQGKQSSSAHGFPADFMQALRDLVHKPLAEPSASSAQGMKLTFFNQQASPKKALPSSVSALDIMKEKQQMGQASSPPKRALALTNEPGKNGKPLDQENVNQEKNNEESNDALLMSKPLEDLGLLRPATGYVHDWMHALCSNGVLCYIMQWALALPKAITFAKPAMLPE</sequence>
<proteinExistence type="predicted"/>
<organism evidence="3">
    <name type="scientific">Cladocopium goreaui</name>
    <dbReference type="NCBI Taxonomy" id="2562237"/>
    <lineage>
        <taxon>Eukaryota</taxon>
        <taxon>Sar</taxon>
        <taxon>Alveolata</taxon>
        <taxon>Dinophyceae</taxon>
        <taxon>Suessiales</taxon>
        <taxon>Symbiodiniaceae</taxon>
        <taxon>Cladocopium</taxon>
    </lineage>
</organism>
<keyword evidence="1" id="KW-0175">Coiled coil</keyword>
<dbReference type="Proteomes" id="UP001152797">
    <property type="component" value="Unassembled WGS sequence"/>
</dbReference>
<feature type="coiled-coil region" evidence="1">
    <location>
        <begin position="2317"/>
        <end position="2358"/>
    </location>
</feature>
<evidence type="ECO:0000313" key="6">
    <source>
        <dbReference type="Proteomes" id="UP001152797"/>
    </source>
</evidence>
<gene>
    <name evidence="3" type="ORF">C1SCF055_LOCUS40339</name>
</gene>
<evidence type="ECO:0000256" key="1">
    <source>
        <dbReference type="SAM" id="Coils"/>
    </source>
</evidence>
<dbReference type="EMBL" id="CAMXCT020006534">
    <property type="protein sequence ID" value="CAL1168890.1"/>
    <property type="molecule type" value="Genomic_DNA"/>
</dbReference>
<accession>A0A9P1DSH1</accession>
<feature type="compositionally biased region" description="Basic and acidic residues" evidence="2">
    <location>
        <begin position="971"/>
        <end position="980"/>
    </location>
</feature>